<proteinExistence type="predicted"/>
<keyword evidence="4" id="KW-1185">Reference proteome</keyword>
<sequence>MKICNAHWYNPLRLWRIRWIYNMRRYIKKRYIIYVYTFNAHKSDITIFPFIIYTWFNIIYIIRIEKSHNIIYDIMIILKVIVNITNAVWYFVYVHTLYINIYIYRARVAGDGGGLDEAADETELEQQRRFGAEPPPEHHVGRHLEREEHAAQGAHRSPVRHVGHADRLEQGRRVSDVAVVCGLGTLEPAAAVAVHGHDQRLNAVPQVTEVHAQLDDGGYLVLLVAQPERRQQHHRTSHARPEEHAVL</sequence>
<reference evidence="3 4" key="1">
    <citation type="submission" date="2019-08" db="EMBL/GenBank/DDBJ databases">
        <title>The genome of the soybean aphid Biotype 1, its phylome, world population structure and adaptation to the North American continent.</title>
        <authorList>
            <person name="Giordano R."/>
            <person name="Donthu R.K."/>
            <person name="Hernandez A.G."/>
            <person name="Wright C.L."/>
            <person name="Zimin A.V."/>
        </authorList>
    </citation>
    <scope>NUCLEOTIDE SEQUENCE [LARGE SCALE GENOMIC DNA]</scope>
    <source>
        <tissue evidence="3">Whole aphids</tissue>
    </source>
</reference>
<evidence type="ECO:0000256" key="2">
    <source>
        <dbReference type="SAM" id="Phobius"/>
    </source>
</evidence>
<dbReference type="AlphaFoldDB" id="A0A6G0U028"/>
<feature type="transmembrane region" description="Helical" evidence="2">
    <location>
        <begin position="45"/>
        <end position="62"/>
    </location>
</feature>
<accession>A0A6G0U028</accession>
<organism evidence="3 4">
    <name type="scientific">Aphis glycines</name>
    <name type="common">Soybean aphid</name>
    <dbReference type="NCBI Taxonomy" id="307491"/>
    <lineage>
        <taxon>Eukaryota</taxon>
        <taxon>Metazoa</taxon>
        <taxon>Ecdysozoa</taxon>
        <taxon>Arthropoda</taxon>
        <taxon>Hexapoda</taxon>
        <taxon>Insecta</taxon>
        <taxon>Pterygota</taxon>
        <taxon>Neoptera</taxon>
        <taxon>Paraneoptera</taxon>
        <taxon>Hemiptera</taxon>
        <taxon>Sternorrhyncha</taxon>
        <taxon>Aphidomorpha</taxon>
        <taxon>Aphidoidea</taxon>
        <taxon>Aphididae</taxon>
        <taxon>Aphidini</taxon>
        <taxon>Aphis</taxon>
        <taxon>Aphis</taxon>
    </lineage>
</organism>
<keyword evidence="2" id="KW-0812">Transmembrane</keyword>
<evidence type="ECO:0000256" key="1">
    <source>
        <dbReference type="SAM" id="MobiDB-lite"/>
    </source>
</evidence>
<keyword evidence="2" id="KW-0472">Membrane</keyword>
<gene>
    <name evidence="3" type="ORF">AGLY_003769</name>
</gene>
<dbReference type="EMBL" id="VYZN01000012">
    <property type="protein sequence ID" value="KAE9541778.1"/>
    <property type="molecule type" value="Genomic_DNA"/>
</dbReference>
<dbReference type="Proteomes" id="UP000475862">
    <property type="component" value="Unassembled WGS sequence"/>
</dbReference>
<protein>
    <submittedName>
        <fullName evidence="3">Uncharacterized protein</fullName>
    </submittedName>
</protein>
<keyword evidence="2" id="KW-1133">Transmembrane helix</keyword>
<name>A0A6G0U028_APHGL</name>
<evidence type="ECO:0000313" key="3">
    <source>
        <dbReference type="EMBL" id="KAE9541778.1"/>
    </source>
</evidence>
<comment type="caution">
    <text evidence="3">The sequence shown here is derived from an EMBL/GenBank/DDBJ whole genome shotgun (WGS) entry which is preliminary data.</text>
</comment>
<feature type="region of interest" description="Disordered" evidence="1">
    <location>
        <begin position="147"/>
        <end position="167"/>
    </location>
</feature>
<feature type="transmembrane region" description="Helical" evidence="2">
    <location>
        <begin position="74"/>
        <end position="93"/>
    </location>
</feature>
<evidence type="ECO:0000313" key="4">
    <source>
        <dbReference type="Proteomes" id="UP000475862"/>
    </source>
</evidence>